<evidence type="ECO:0000256" key="6">
    <source>
        <dbReference type="ARBA" id="ARBA00022918"/>
    </source>
</evidence>
<dbReference type="InterPro" id="IPR000477">
    <property type="entry name" value="RT_dom"/>
</dbReference>
<evidence type="ECO:0000256" key="1">
    <source>
        <dbReference type="ARBA" id="ARBA00012493"/>
    </source>
</evidence>
<protein>
    <recommendedName>
        <fullName evidence="1">RNA-directed DNA polymerase</fullName>
        <ecNumber evidence="1">2.7.7.49</ecNumber>
    </recommendedName>
</protein>
<accession>A0ABV7PR49</accession>
<evidence type="ECO:0000256" key="5">
    <source>
        <dbReference type="ARBA" id="ARBA00022842"/>
    </source>
</evidence>
<dbReference type="Proteomes" id="UP001595712">
    <property type="component" value="Unassembled WGS sequence"/>
</dbReference>
<keyword evidence="7" id="KW-0051">Antiviral defense</keyword>
<evidence type="ECO:0000256" key="9">
    <source>
        <dbReference type="ARBA" id="ARBA00048173"/>
    </source>
</evidence>
<evidence type="ECO:0000256" key="8">
    <source>
        <dbReference type="ARBA" id="ARBA00034120"/>
    </source>
</evidence>
<evidence type="ECO:0000256" key="3">
    <source>
        <dbReference type="ARBA" id="ARBA00022695"/>
    </source>
</evidence>
<dbReference type="RefSeq" id="WP_387969097.1">
    <property type="nucleotide sequence ID" value="NZ_JBHRWO010000002.1"/>
</dbReference>
<dbReference type="SUPFAM" id="SSF56672">
    <property type="entry name" value="DNA/RNA polymerases"/>
    <property type="match status" value="1"/>
</dbReference>
<dbReference type="PANTHER" id="PTHR34047:SF3">
    <property type="entry name" value="BLR2052 PROTEIN"/>
    <property type="match status" value="1"/>
</dbReference>
<dbReference type="InterPro" id="IPR000123">
    <property type="entry name" value="Reverse_transcriptase_msDNA"/>
</dbReference>
<keyword evidence="5" id="KW-0460">Magnesium</keyword>
<dbReference type="PROSITE" id="PS50878">
    <property type="entry name" value="RT_POL"/>
    <property type="match status" value="1"/>
</dbReference>
<keyword evidence="6 11" id="KW-0695">RNA-directed DNA polymerase</keyword>
<keyword evidence="4" id="KW-0479">Metal-binding</keyword>
<dbReference type="EMBL" id="JBHRWO010000002">
    <property type="protein sequence ID" value="MFC3490955.1"/>
    <property type="molecule type" value="Genomic_DNA"/>
</dbReference>
<sequence length="228" mass="25931">MASGSYFPPPVRSVEIPKPDGGVRTLGVPTVADRVAQTVAAKRLEAACEPLFCDDSFGFRPVRNAHQAVERCRDRCWQRQWVIDLDIRRFFDCVHWELLLRAVESLEVPSWVGLYVRRWLAVDAVTADGSRLHRDRGTPQGGPVSPVLANLFLHWTLDVWIDREHPTVAFERYADDAVVHCVSLRQAEQVRLSREQISEAVGIDLPCPERVIERPVSAPEHPRQRQGR</sequence>
<comment type="similarity">
    <text evidence="8">Belongs to the bacterial reverse transcriptase family.</text>
</comment>
<comment type="catalytic activity">
    <reaction evidence="9">
        <text>DNA(n) + a 2'-deoxyribonucleoside 5'-triphosphate = DNA(n+1) + diphosphate</text>
        <dbReference type="Rhea" id="RHEA:22508"/>
        <dbReference type="Rhea" id="RHEA-COMP:17339"/>
        <dbReference type="Rhea" id="RHEA-COMP:17340"/>
        <dbReference type="ChEBI" id="CHEBI:33019"/>
        <dbReference type="ChEBI" id="CHEBI:61560"/>
        <dbReference type="ChEBI" id="CHEBI:173112"/>
        <dbReference type="EC" id="2.7.7.49"/>
    </reaction>
</comment>
<evidence type="ECO:0000256" key="4">
    <source>
        <dbReference type="ARBA" id="ARBA00022723"/>
    </source>
</evidence>
<evidence type="ECO:0000259" key="10">
    <source>
        <dbReference type="PROSITE" id="PS50878"/>
    </source>
</evidence>
<proteinExistence type="inferred from homology"/>
<gene>
    <name evidence="11" type="ORF">ACFO8M_00430</name>
</gene>
<feature type="domain" description="Reverse transcriptase" evidence="10">
    <location>
        <begin position="1"/>
        <end position="228"/>
    </location>
</feature>
<evidence type="ECO:0000313" key="12">
    <source>
        <dbReference type="Proteomes" id="UP001595712"/>
    </source>
</evidence>
<dbReference type="PANTHER" id="PTHR34047">
    <property type="entry name" value="NUCLEAR INTRON MATURASE 1, MITOCHONDRIAL-RELATED"/>
    <property type="match status" value="1"/>
</dbReference>
<organism evidence="11 12">
    <name type="scientific">Glycomyces rhizosphaerae</name>
    <dbReference type="NCBI Taxonomy" id="2054422"/>
    <lineage>
        <taxon>Bacteria</taxon>
        <taxon>Bacillati</taxon>
        <taxon>Actinomycetota</taxon>
        <taxon>Actinomycetes</taxon>
        <taxon>Glycomycetales</taxon>
        <taxon>Glycomycetaceae</taxon>
        <taxon>Glycomyces</taxon>
    </lineage>
</organism>
<keyword evidence="3" id="KW-0548">Nucleotidyltransferase</keyword>
<name>A0ABV7PR49_9ACTN</name>
<dbReference type="Pfam" id="PF00078">
    <property type="entry name" value="RVT_1"/>
    <property type="match status" value="1"/>
</dbReference>
<dbReference type="InterPro" id="IPR043502">
    <property type="entry name" value="DNA/RNA_pol_sf"/>
</dbReference>
<dbReference type="EC" id="2.7.7.49" evidence="1"/>
<comment type="caution">
    <text evidence="11">The sequence shown here is derived from an EMBL/GenBank/DDBJ whole genome shotgun (WGS) entry which is preliminary data.</text>
</comment>
<dbReference type="PRINTS" id="PR00866">
    <property type="entry name" value="RNADNAPOLMS"/>
</dbReference>
<keyword evidence="2" id="KW-0808">Transferase</keyword>
<dbReference type="CDD" id="cd01651">
    <property type="entry name" value="RT_G2_intron"/>
    <property type="match status" value="1"/>
</dbReference>
<evidence type="ECO:0000256" key="7">
    <source>
        <dbReference type="ARBA" id="ARBA00023118"/>
    </source>
</evidence>
<reference evidence="12" key="1">
    <citation type="journal article" date="2019" name="Int. J. Syst. Evol. Microbiol.">
        <title>The Global Catalogue of Microorganisms (GCM) 10K type strain sequencing project: providing services to taxonomists for standard genome sequencing and annotation.</title>
        <authorList>
            <consortium name="The Broad Institute Genomics Platform"/>
            <consortium name="The Broad Institute Genome Sequencing Center for Infectious Disease"/>
            <person name="Wu L."/>
            <person name="Ma J."/>
        </authorList>
    </citation>
    <scope>NUCLEOTIDE SEQUENCE [LARGE SCALE GENOMIC DNA]</scope>
    <source>
        <strain evidence="12">CGMCC 4.7396</strain>
    </source>
</reference>
<keyword evidence="12" id="KW-1185">Reference proteome</keyword>
<dbReference type="GO" id="GO:0003964">
    <property type="term" value="F:RNA-directed DNA polymerase activity"/>
    <property type="evidence" value="ECO:0007669"/>
    <property type="project" value="UniProtKB-KW"/>
</dbReference>
<evidence type="ECO:0000256" key="2">
    <source>
        <dbReference type="ARBA" id="ARBA00022679"/>
    </source>
</evidence>
<evidence type="ECO:0000313" key="11">
    <source>
        <dbReference type="EMBL" id="MFC3490955.1"/>
    </source>
</evidence>
<dbReference type="InterPro" id="IPR051083">
    <property type="entry name" value="GrpII_Intron_Splice-Mob/Def"/>
</dbReference>